<name>A0A0L8VA84_9BACT</name>
<reference evidence="2" key="1">
    <citation type="submission" date="2015-07" db="EMBL/GenBank/DDBJ databases">
        <title>Genome sequencing of Sunxiuqinia dokdonensis strain SK.</title>
        <authorList>
            <person name="Ahn S."/>
            <person name="Kim B.-C."/>
        </authorList>
    </citation>
    <scope>NUCLEOTIDE SEQUENCE [LARGE SCALE GENOMIC DNA]</scope>
    <source>
        <strain evidence="2">SK</strain>
    </source>
</reference>
<dbReference type="AlphaFoldDB" id="A0A0L8VA84"/>
<organism evidence="1 2">
    <name type="scientific">Sunxiuqinia dokdonensis</name>
    <dbReference type="NCBI Taxonomy" id="1409788"/>
    <lineage>
        <taxon>Bacteria</taxon>
        <taxon>Pseudomonadati</taxon>
        <taxon>Bacteroidota</taxon>
        <taxon>Bacteroidia</taxon>
        <taxon>Marinilabiliales</taxon>
        <taxon>Prolixibacteraceae</taxon>
        <taxon>Sunxiuqinia</taxon>
    </lineage>
</organism>
<evidence type="ECO:0000313" key="2">
    <source>
        <dbReference type="Proteomes" id="UP000036958"/>
    </source>
</evidence>
<protein>
    <submittedName>
        <fullName evidence="1">Uncharacterized protein</fullName>
    </submittedName>
</protein>
<accession>A0A0L8VA84</accession>
<gene>
    <name evidence="1" type="ORF">NC99_18670</name>
</gene>
<proteinExistence type="predicted"/>
<keyword evidence="2" id="KW-1185">Reference proteome</keyword>
<dbReference type="EMBL" id="LGIA01000145">
    <property type="protein sequence ID" value="KOH45349.1"/>
    <property type="molecule type" value="Genomic_DNA"/>
</dbReference>
<dbReference type="Proteomes" id="UP000036958">
    <property type="component" value="Unassembled WGS sequence"/>
</dbReference>
<comment type="caution">
    <text evidence="1">The sequence shown here is derived from an EMBL/GenBank/DDBJ whole genome shotgun (WGS) entry which is preliminary data.</text>
</comment>
<sequence length="37" mass="4177">MGKIKTGGPCRILGTLKNEALLKEWWEKILVSDHPLT</sequence>
<evidence type="ECO:0000313" key="1">
    <source>
        <dbReference type="EMBL" id="KOH45349.1"/>
    </source>
</evidence>